<comment type="caution">
    <text evidence="5">The sequence shown here is derived from an EMBL/GenBank/DDBJ whole genome shotgun (WGS) entry which is preliminary data.</text>
</comment>
<dbReference type="PROSITE" id="PS00455">
    <property type="entry name" value="AMP_BINDING"/>
    <property type="match status" value="1"/>
</dbReference>
<dbReference type="Proteomes" id="UP001194746">
    <property type="component" value="Unassembled WGS sequence"/>
</dbReference>
<evidence type="ECO:0000259" key="4">
    <source>
        <dbReference type="Pfam" id="PF13193"/>
    </source>
</evidence>
<dbReference type="InterPro" id="IPR042099">
    <property type="entry name" value="ANL_N_sf"/>
</dbReference>
<dbReference type="InterPro" id="IPR000873">
    <property type="entry name" value="AMP-dep_synth/lig_dom"/>
</dbReference>
<dbReference type="GO" id="GO:0016405">
    <property type="term" value="F:CoA-ligase activity"/>
    <property type="evidence" value="ECO:0007669"/>
    <property type="project" value="TreeGrafter"/>
</dbReference>
<evidence type="ECO:0000313" key="6">
    <source>
        <dbReference type="Proteomes" id="UP001194746"/>
    </source>
</evidence>
<dbReference type="InterPro" id="IPR020845">
    <property type="entry name" value="AMP-binding_CS"/>
</dbReference>
<dbReference type="AlphaFoldDB" id="A0AAD4GS31"/>
<feature type="domain" description="AMP-binding enzyme C-terminal" evidence="4">
    <location>
        <begin position="451"/>
        <end position="534"/>
    </location>
</feature>
<reference evidence="5" key="2">
    <citation type="submission" date="2020-02" db="EMBL/GenBank/DDBJ databases">
        <authorList>
            <person name="Gilchrist C.L.M."/>
            <person name="Chooi Y.-H."/>
        </authorList>
    </citation>
    <scope>NUCLEOTIDE SEQUENCE</scope>
    <source>
        <strain evidence="5">MST-FP2251</strain>
    </source>
</reference>
<evidence type="ECO:0000259" key="3">
    <source>
        <dbReference type="Pfam" id="PF00501"/>
    </source>
</evidence>
<proteinExistence type="inferred from homology"/>
<dbReference type="Pfam" id="PF13193">
    <property type="entry name" value="AMP-binding_C"/>
    <property type="match status" value="1"/>
</dbReference>
<dbReference type="InterPro" id="IPR045851">
    <property type="entry name" value="AMP-bd_C_sf"/>
</dbReference>
<feature type="domain" description="AMP-dependent synthetase/ligase" evidence="3">
    <location>
        <begin position="30"/>
        <end position="399"/>
    </location>
</feature>
<gene>
    <name evidence="5" type="ORF">FE257_010471</name>
</gene>
<evidence type="ECO:0000256" key="1">
    <source>
        <dbReference type="ARBA" id="ARBA00006432"/>
    </source>
</evidence>
<accession>A0AAD4GS31</accession>
<dbReference type="SUPFAM" id="SSF56801">
    <property type="entry name" value="Acetyl-CoA synthetase-like"/>
    <property type="match status" value="1"/>
</dbReference>
<reference evidence="5" key="1">
    <citation type="journal article" date="2019" name="Beilstein J. Org. Chem.">
        <title>Nanangenines: drimane sesquiterpenoids as the dominant metabolite cohort of a novel Australian fungus, Aspergillus nanangensis.</title>
        <authorList>
            <person name="Lacey H.J."/>
            <person name="Gilchrist C.L.M."/>
            <person name="Crombie A."/>
            <person name="Kalaitzis J.A."/>
            <person name="Vuong D."/>
            <person name="Rutledge P.J."/>
            <person name="Turner P."/>
            <person name="Pitt J.I."/>
            <person name="Lacey E."/>
            <person name="Chooi Y.H."/>
            <person name="Piggott A.M."/>
        </authorList>
    </citation>
    <scope>NUCLEOTIDE SEQUENCE</scope>
    <source>
        <strain evidence="5">MST-FP2251</strain>
    </source>
</reference>
<dbReference type="InterPro" id="IPR025110">
    <property type="entry name" value="AMP-bd_C"/>
</dbReference>
<dbReference type="PANTHER" id="PTHR24096">
    <property type="entry name" value="LONG-CHAIN-FATTY-ACID--COA LIGASE"/>
    <property type="match status" value="1"/>
</dbReference>
<sequence>MSHNIHRAKVWSQIPDDLMISQLMQDNFGNTPSDKIIYEEALTGKIATYGSFHRQIRRTAYQLRDQLAFQPGQTVSISAGSCIDYILVAQAVWWAGGVVNPINNSLHPDEIAHALDLVKPSYLVVDESLYAKIPALMKKQSQALQVLTIGPKPSVHWPAFPINYSPSIDDEPELSNPLRLPGATAKDTCAAILLSSGTTGLPKAVMLSHYNLVATCYQLRDDNPANWRGSQREIFFPPLSHVYALYVCFTMCSWLGAYVCLLPRFELETYCRLLQDRKATVARIVPPIAKMLAEHPVVQKYRYPSLEYFSCSAAPLHKETATKLSKAFPGVALCQTYGCTELSGPCVQSGVRDKNLPLNGAGTLVANSELRFLDTDGNDVGARGPGEITCRGPNVMMGYKDNAEETAKAICKDGWLRTGDLGYIDDYGYLTVYDRIKELIKYKGFQVAPSELENILIRHPLVREAAVIGIWSEHETTEIPRAFVVLEEEGSKESAPEKIVSSILDFVAKQVSNYKRLRGGVVIIDALPKNTTGKVLKKELKSKNASFEPIQVPLARL</sequence>
<dbReference type="Gene3D" id="3.40.50.12780">
    <property type="entry name" value="N-terminal domain of ligase-like"/>
    <property type="match status" value="1"/>
</dbReference>
<keyword evidence="6" id="KW-1185">Reference proteome</keyword>
<dbReference type="FunFam" id="3.30.300.30:FF:000007">
    <property type="entry name" value="4-coumarate--CoA ligase 2"/>
    <property type="match status" value="1"/>
</dbReference>
<evidence type="ECO:0000256" key="2">
    <source>
        <dbReference type="ARBA" id="ARBA00022598"/>
    </source>
</evidence>
<evidence type="ECO:0000313" key="5">
    <source>
        <dbReference type="EMBL" id="KAF9887217.1"/>
    </source>
</evidence>
<comment type="similarity">
    <text evidence="1">Belongs to the ATP-dependent AMP-binding enzyme family.</text>
</comment>
<name>A0AAD4GS31_ASPNN</name>
<organism evidence="5 6">
    <name type="scientific">Aspergillus nanangensis</name>
    <dbReference type="NCBI Taxonomy" id="2582783"/>
    <lineage>
        <taxon>Eukaryota</taxon>
        <taxon>Fungi</taxon>
        <taxon>Dikarya</taxon>
        <taxon>Ascomycota</taxon>
        <taxon>Pezizomycotina</taxon>
        <taxon>Eurotiomycetes</taxon>
        <taxon>Eurotiomycetidae</taxon>
        <taxon>Eurotiales</taxon>
        <taxon>Aspergillaceae</taxon>
        <taxon>Aspergillus</taxon>
        <taxon>Aspergillus subgen. Circumdati</taxon>
    </lineage>
</organism>
<keyword evidence="2" id="KW-0436">Ligase</keyword>
<dbReference type="Gene3D" id="3.30.300.30">
    <property type="match status" value="1"/>
</dbReference>
<protein>
    <submittedName>
        <fullName evidence="5">Uncharacterized protein</fullName>
    </submittedName>
</protein>
<dbReference type="PANTHER" id="PTHR24096:SF149">
    <property type="entry name" value="AMP-BINDING DOMAIN-CONTAINING PROTEIN-RELATED"/>
    <property type="match status" value="1"/>
</dbReference>
<dbReference type="Pfam" id="PF00501">
    <property type="entry name" value="AMP-binding"/>
    <property type="match status" value="1"/>
</dbReference>
<dbReference type="EMBL" id="VCAU01000065">
    <property type="protein sequence ID" value="KAF9887217.1"/>
    <property type="molecule type" value="Genomic_DNA"/>
</dbReference>